<organism evidence="5">
    <name type="scientific">marine metagenome</name>
    <dbReference type="NCBI Taxonomy" id="408172"/>
    <lineage>
        <taxon>unclassified sequences</taxon>
        <taxon>metagenomes</taxon>
        <taxon>ecological metagenomes</taxon>
    </lineage>
</organism>
<name>A0A382YAC4_9ZZZZ</name>
<feature type="transmembrane region" description="Helical" evidence="4">
    <location>
        <begin position="39"/>
        <end position="63"/>
    </location>
</feature>
<evidence type="ECO:0000256" key="3">
    <source>
        <dbReference type="ARBA" id="ARBA00023136"/>
    </source>
</evidence>
<dbReference type="Gene3D" id="1.20.1560.10">
    <property type="entry name" value="ABC transporter type 1, transmembrane domain"/>
    <property type="match status" value="1"/>
</dbReference>
<dbReference type="SUPFAM" id="SSF90123">
    <property type="entry name" value="ABC transporter transmembrane region"/>
    <property type="match status" value="1"/>
</dbReference>
<accession>A0A382YAC4</accession>
<proteinExistence type="predicted"/>
<keyword evidence="3 4" id="KW-0472">Membrane</keyword>
<evidence type="ECO:0000256" key="2">
    <source>
        <dbReference type="ARBA" id="ARBA00022989"/>
    </source>
</evidence>
<gene>
    <name evidence="5" type="ORF">METZ01_LOCUS433087</name>
</gene>
<keyword evidence="2 4" id="KW-1133">Transmembrane helix</keyword>
<reference evidence="5" key="1">
    <citation type="submission" date="2018-05" db="EMBL/GenBank/DDBJ databases">
        <authorList>
            <person name="Lanie J.A."/>
            <person name="Ng W.-L."/>
            <person name="Kazmierczak K.M."/>
            <person name="Andrzejewski T.M."/>
            <person name="Davidsen T.M."/>
            <person name="Wayne K.J."/>
            <person name="Tettelin H."/>
            <person name="Glass J.I."/>
            <person name="Rusch D."/>
            <person name="Podicherti R."/>
            <person name="Tsui H.-C.T."/>
            <person name="Winkler M.E."/>
        </authorList>
    </citation>
    <scope>NUCLEOTIDE SEQUENCE</scope>
</reference>
<dbReference type="AlphaFoldDB" id="A0A382YAC4"/>
<feature type="transmembrane region" description="Helical" evidence="4">
    <location>
        <begin position="83"/>
        <end position="105"/>
    </location>
</feature>
<protein>
    <submittedName>
        <fullName evidence="5">Uncharacterized protein</fullName>
    </submittedName>
</protein>
<dbReference type="GO" id="GO:0005524">
    <property type="term" value="F:ATP binding"/>
    <property type="evidence" value="ECO:0007669"/>
    <property type="project" value="InterPro"/>
</dbReference>
<dbReference type="EMBL" id="UINC01174218">
    <property type="protein sequence ID" value="SVD80233.1"/>
    <property type="molecule type" value="Genomic_DNA"/>
</dbReference>
<feature type="non-terminal residue" evidence="5">
    <location>
        <position position="108"/>
    </location>
</feature>
<evidence type="ECO:0000256" key="4">
    <source>
        <dbReference type="SAM" id="Phobius"/>
    </source>
</evidence>
<evidence type="ECO:0000256" key="1">
    <source>
        <dbReference type="ARBA" id="ARBA00022692"/>
    </source>
</evidence>
<sequence length="108" mass="12606">MFNWFESRLNPYPPEEPGPPPSGFVRFCWHYTKPAWRWLAFMSFVTAMIAAGEVYLFAFLGNIVDLLIASNREEFLDRERNRFVWMGVVLLVGLPSITLLHSMLIHQT</sequence>
<keyword evidence="1 4" id="KW-0812">Transmembrane</keyword>
<evidence type="ECO:0000313" key="5">
    <source>
        <dbReference type="EMBL" id="SVD80233.1"/>
    </source>
</evidence>
<dbReference type="InterPro" id="IPR036640">
    <property type="entry name" value="ABC1_TM_sf"/>
</dbReference>
<dbReference type="GO" id="GO:0016020">
    <property type="term" value="C:membrane"/>
    <property type="evidence" value="ECO:0007669"/>
    <property type="project" value="InterPro"/>
</dbReference>